<comment type="caution">
    <text evidence="1">The sequence shown here is derived from an EMBL/GenBank/DDBJ whole genome shotgun (WGS) entry which is preliminary data.</text>
</comment>
<accession>A0ACB7XME5</accession>
<protein>
    <submittedName>
        <fullName evidence="1">Uncharacterized protein</fullName>
    </submittedName>
</protein>
<sequence length="197" mass="22484">MANSATNFYTSTTSSHRSKAYKSTSEKTPESLAFLCNFTRDHGPEPIDKRGDTVLHLLATNGNKIALQSLLRAGLLSNDLLMTKNKQGNTALHEAVRFGHKEVAEIMLRTQPELVSLRNNAEETPLYLAAEYGKKEVFEVLEGFNSDCMMRRRDGRTILHAATDGEHYCMFCFQFPLYYTDFPSFDVYEYICYIQLR</sequence>
<proteinExistence type="predicted"/>
<reference evidence="1 2" key="1">
    <citation type="journal article" date="2021" name="Hortic Res">
        <title>High-quality reference genome and annotation aids understanding of berry development for evergreen blueberry (Vaccinium darrowii).</title>
        <authorList>
            <person name="Yu J."/>
            <person name="Hulse-Kemp A.M."/>
            <person name="Babiker E."/>
            <person name="Staton M."/>
        </authorList>
    </citation>
    <scope>NUCLEOTIDE SEQUENCE [LARGE SCALE GENOMIC DNA]</scope>
    <source>
        <strain evidence="2">cv. NJ 8807/NJ 8810</strain>
        <tissue evidence="1">Young leaf</tissue>
    </source>
</reference>
<organism evidence="1 2">
    <name type="scientific">Vaccinium darrowii</name>
    <dbReference type="NCBI Taxonomy" id="229202"/>
    <lineage>
        <taxon>Eukaryota</taxon>
        <taxon>Viridiplantae</taxon>
        <taxon>Streptophyta</taxon>
        <taxon>Embryophyta</taxon>
        <taxon>Tracheophyta</taxon>
        <taxon>Spermatophyta</taxon>
        <taxon>Magnoliopsida</taxon>
        <taxon>eudicotyledons</taxon>
        <taxon>Gunneridae</taxon>
        <taxon>Pentapetalae</taxon>
        <taxon>asterids</taxon>
        <taxon>Ericales</taxon>
        <taxon>Ericaceae</taxon>
        <taxon>Vaccinioideae</taxon>
        <taxon>Vaccinieae</taxon>
        <taxon>Vaccinium</taxon>
    </lineage>
</organism>
<dbReference type="Proteomes" id="UP000828048">
    <property type="component" value="Chromosome 1"/>
</dbReference>
<evidence type="ECO:0000313" key="1">
    <source>
        <dbReference type="EMBL" id="KAH7841992.1"/>
    </source>
</evidence>
<keyword evidence="2" id="KW-1185">Reference proteome</keyword>
<gene>
    <name evidence="1" type="ORF">Vadar_000279</name>
</gene>
<name>A0ACB7XME5_9ERIC</name>
<dbReference type="EMBL" id="CM037151">
    <property type="protein sequence ID" value="KAH7841992.1"/>
    <property type="molecule type" value="Genomic_DNA"/>
</dbReference>
<evidence type="ECO:0000313" key="2">
    <source>
        <dbReference type="Proteomes" id="UP000828048"/>
    </source>
</evidence>